<sequence length="66" mass="7873">MNQFINNHRLSKLCLFIKFNQLINQVISWGGDKLILKIEYSEQNRNWILNQFIVMKLDYAISTIIS</sequence>
<dbReference type="OrthoDB" id="284782at2759"/>
<protein>
    <submittedName>
        <fullName evidence="1">Uncharacterized protein</fullName>
    </submittedName>
</protein>
<evidence type="ECO:0000313" key="2">
    <source>
        <dbReference type="Proteomes" id="UP000683925"/>
    </source>
</evidence>
<gene>
    <name evidence="1" type="ORF">POCTA_138.1.T0080027</name>
</gene>
<dbReference type="EMBL" id="CAJJDP010000007">
    <property type="protein sequence ID" value="CAD8136795.1"/>
    <property type="molecule type" value="Genomic_DNA"/>
</dbReference>
<name>A0A8S1SAA5_PAROT</name>
<dbReference type="AlphaFoldDB" id="A0A8S1SAA5"/>
<evidence type="ECO:0000313" key="1">
    <source>
        <dbReference type="EMBL" id="CAD8136795.1"/>
    </source>
</evidence>
<accession>A0A8S1SAA5</accession>
<comment type="caution">
    <text evidence="1">The sequence shown here is derived from an EMBL/GenBank/DDBJ whole genome shotgun (WGS) entry which is preliminary data.</text>
</comment>
<dbReference type="Proteomes" id="UP000683925">
    <property type="component" value="Unassembled WGS sequence"/>
</dbReference>
<reference evidence="1" key="1">
    <citation type="submission" date="2021-01" db="EMBL/GenBank/DDBJ databases">
        <authorList>
            <consortium name="Genoscope - CEA"/>
            <person name="William W."/>
        </authorList>
    </citation>
    <scope>NUCLEOTIDE SEQUENCE</scope>
</reference>
<keyword evidence="2" id="KW-1185">Reference proteome</keyword>
<organism evidence="1 2">
    <name type="scientific">Paramecium octaurelia</name>
    <dbReference type="NCBI Taxonomy" id="43137"/>
    <lineage>
        <taxon>Eukaryota</taxon>
        <taxon>Sar</taxon>
        <taxon>Alveolata</taxon>
        <taxon>Ciliophora</taxon>
        <taxon>Intramacronucleata</taxon>
        <taxon>Oligohymenophorea</taxon>
        <taxon>Peniculida</taxon>
        <taxon>Parameciidae</taxon>
        <taxon>Paramecium</taxon>
    </lineage>
</organism>
<proteinExistence type="predicted"/>